<comment type="caution">
    <text evidence="4">The sequence shown here is derived from an EMBL/GenBank/DDBJ whole genome shotgun (WGS) entry which is preliminary data.</text>
</comment>
<evidence type="ECO:0000259" key="3">
    <source>
        <dbReference type="Pfam" id="PF01079"/>
    </source>
</evidence>
<dbReference type="GO" id="GO:0005113">
    <property type="term" value="F:patched binding"/>
    <property type="evidence" value="ECO:0007669"/>
    <property type="project" value="TreeGrafter"/>
</dbReference>
<dbReference type="GO" id="GO:0016540">
    <property type="term" value="P:protein autoprocessing"/>
    <property type="evidence" value="ECO:0007669"/>
    <property type="project" value="InterPro"/>
</dbReference>
<dbReference type="InterPro" id="IPR001657">
    <property type="entry name" value="Hedgehog"/>
</dbReference>
<dbReference type="GO" id="GO:0007224">
    <property type="term" value="P:smoothened signaling pathway"/>
    <property type="evidence" value="ECO:0007669"/>
    <property type="project" value="TreeGrafter"/>
</dbReference>
<feature type="compositionally biased region" description="Low complexity" evidence="2">
    <location>
        <begin position="58"/>
        <end position="78"/>
    </location>
</feature>
<reference evidence="4 5" key="1">
    <citation type="submission" date="2019-01" db="EMBL/GenBank/DDBJ databases">
        <title>Draft Genome and Complete Hox-Cluster Characterization of the Sterlet Sturgeon (Acipenser ruthenus).</title>
        <authorList>
            <person name="Wei Q."/>
        </authorList>
    </citation>
    <scope>NUCLEOTIDE SEQUENCE [LARGE SCALE GENOMIC DNA]</scope>
    <source>
        <strain evidence="4">WHYD16114868_AA</strain>
        <tissue evidence="4">Blood</tissue>
    </source>
</reference>
<dbReference type="PANTHER" id="PTHR11889:SF31">
    <property type="entry name" value="PROTEIN HEDGEHOG"/>
    <property type="match status" value="1"/>
</dbReference>
<dbReference type="InterPro" id="IPR001767">
    <property type="entry name" value="Hedgehog_Hint"/>
</dbReference>
<dbReference type="PRINTS" id="PR00632">
    <property type="entry name" value="SONICHHOG"/>
</dbReference>
<dbReference type="PANTHER" id="PTHR11889">
    <property type="entry name" value="HEDGEHOG"/>
    <property type="match status" value="1"/>
</dbReference>
<organism evidence="4 5">
    <name type="scientific">Acipenser ruthenus</name>
    <name type="common">Sterlet sturgeon</name>
    <dbReference type="NCBI Taxonomy" id="7906"/>
    <lineage>
        <taxon>Eukaryota</taxon>
        <taxon>Metazoa</taxon>
        <taxon>Chordata</taxon>
        <taxon>Craniata</taxon>
        <taxon>Vertebrata</taxon>
        <taxon>Euteleostomi</taxon>
        <taxon>Actinopterygii</taxon>
        <taxon>Chondrostei</taxon>
        <taxon>Acipenseriformes</taxon>
        <taxon>Acipenseridae</taxon>
        <taxon>Acipenser</taxon>
    </lineage>
</organism>
<evidence type="ECO:0000256" key="1">
    <source>
        <dbReference type="ARBA" id="ARBA00022473"/>
    </source>
</evidence>
<evidence type="ECO:0000313" key="4">
    <source>
        <dbReference type="EMBL" id="RXM91049.1"/>
    </source>
</evidence>
<dbReference type="Pfam" id="PF01079">
    <property type="entry name" value="Hint"/>
    <property type="match status" value="1"/>
</dbReference>
<feature type="domain" description="Hedgehog protein Hint" evidence="3">
    <location>
        <begin position="86"/>
        <end position="193"/>
    </location>
</feature>
<protein>
    <submittedName>
        <fullName evidence="4">Protein hedgehog</fullName>
    </submittedName>
</protein>
<dbReference type="GO" id="GO:0005509">
    <property type="term" value="F:calcium ion binding"/>
    <property type="evidence" value="ECO:0007669"/>
    <property type="project" value="TreeGrafter"/>
</dbReference>
<name>A0A444USB6_ACIRT</name>
<dbReference type="InterPro" id="IPR050387">
    <property type="entry name" value="Hedgehog_Signaling"/>
</dbReference>
<accession>A0A444USB6</accession>
<keyword evidence="5" id="KW-1185">Reference proteome</keyword>
<proteinExistence type="predicted"/>
<feature type="compositionally biased region" description="Low complexity" evidence="2">
    <location>
        <begin position="23"/>
        <end position="32"/>
    </location>
</feature>
<dbReference type="GO" id="GO:0001708">
    <property type="term" value="P:cell fate specification"/>
    <property type="evidence" value="ECO:0007669"/>
    <property type="project" value="TreeGrafter"/>
</dbReference>
<dbReference type="GO" id="GO:0010468">
    <property type="term" value="P:regulation of gene expression"/>
    <property type="evidence" value="ECO:0007669"/>
    <property type="project" value="TreeGrafter"/>
</dbReference>
<evidence type="ECO:0000256" key="2">
    <source>
        <dbReference type="SAM" id="MobiDB-lite"/>
    </source>
</evidence>
<gene>
    <name evidence="4" type="ORF">EOD39_21581</name>
</gene>
<sequence length="219" mass="24336">MAPGGPWQSCAWGTGCWQSTLPASSPSVRSSSGWTGKGDSTREPYWTQRALRRPCTSPPTTYSSLPPTTQQPSLQPPTGSRRLPKTFFLHDPSTGSLEAKHVTDVRESESLGAYAPLTMEGNLVVDGCLVSCYTLQCRQHLAYLPFTPYRLLHTLRSSIPILGDLLLGEDGADGGQEGMHWYANAWYQLRMWMGYSFGETCYPSELQRYHYPRPATDPL</sequence>
<keyword evidence="1" id="KW-0217">Developmental protein</keyword>
<dbReference type="AlphaFoldDB" id="A0A444USB6"/>
<dbReference type="GO" id="GO:0005615">
    <property type="term" value="C:extracellular space"/>
    <property type="evidence" value="ECO:0007669"/>
    <property type="project" value="TreeGrafter"/>
</dbReference>
<dbReference type="EMBL" id="SCEB01010672">
    <property type="protein sequence ID" value="RXM91049.1"/>
    <property type="molecule type" value="Genomic_DNA"/>
</dbReference>
<evidence type="ECO:0000313" key="5">
    <source>
        <dbReference type="Proteomes" id="UP000289886"/>
    </source>
</evidence>
<dbReference type="Proteomes" id="UP000289886">
    <property type="component" value="Unassembled WGS sequence"/>
</dbReference>
<feature type="region of interest" description="Disordered" evidence="2">
    <location>
        <begin position="23"/>
        <end position="86"/>
    </location>
</feature>
<dbReference type="Gene3D" id="2.170.16.10">
    <property type="entry name" value="Hedgehog/Intein (Hint) domain"/>
    <property type="match status" value="1"/>
</dbReference>
<dbReference type="GO" id="GO:0007267">
    <property type="term" value="P:cell-cell signaling"/>
    <property type="evidence" value="ECO:0007669"/>
    <property type="project" value="InterPro"/>
</dbReference>